<feature type="region of interest" description="Disordered" evidence="5">
    <location>
        <begin position="22"/>
        <end position="114"/>
    </location>
</feature>
<dbReference type="Gene3D" id="4.10.1000.10">
    <property type="entry name" value="Zinc finger, CCCH-type"/>
    <property type="match status" value="1"/>
</dbReference>
<dbReference type="PROSITE" id="PS50103">
    <property type="entry name" value="ZF_C3H1"/>
    <property type="match status" value="1"/>
</dbReference>
<keyword evidence="1 4" id="KW-0479">Metal-binding</keyword>
<dbReference type="SMART" id="SM00356">
    <property type="entry name" value="ZnF_C3H1"/>
    <property type="match status" value="1"/>
</dbReference>
<feature type="compositionally biased region" description="Basic and acidic residues" evidence="5">
    <location>
        <begin position="88"/>
        <end position="97"/>
    </location>
</feature>
<dbReference type="Pfam" id="PF00642">
    <property type="entry name" value="zf-CCCH"/>
    <property type="match status" value="1"/>
</dbReference>
<keyword evidence="8" id="KW-1185">Reference proteome</keyword>
<evidence type="ECO:0000313" key="7">
    <source>
        <dbReference type="EMBL" id="EEP76657.1"/>
    </source>
</evidence>
<protein>
    <recommendedName>
        <fullName evidence="6">C3H1-type domain-containing protein</fullName>
    </recommendedName>
</protein>
<evidence type="ECO:0000313" key="8">
    <source>
        <dbReference type="Proteomes" id="UP000002058"/>
    </source>
</evidence>
<dbReference type="InterPro" id="IPR000571">
    <property type="entry name" value="Znf_CCCH"/>
</dbReference>
<evidence type="ECO:0000256" key="5">
    <source>
        <dbReference type="SAM" id="MobiDB-lite"/>
    </source>
</evidence>
<dbReference type="SUPFAM" id="SSF90229">
    <property type="entry name" value="CCCH zinc finger"/>
    <property type="match status" value="1"/>
</dbReference>
<dbReference type="EMBL" id="CH476615">
    <property type="protein sequence ID" value="EEP76657.1"/>
    <property type="molecule type" value="Genomic_DNA"/>
</dbReference>
<feature type="zinc finger region" description="C3H1-type" evidence="4">
    <location>
        <begin position="103"/>
        <end position="131"/>
    </location>
</feature>
<feature type="compositionally biased region" description="Low complexity" evidence="5">
    <location>
        <begin position="53"/>
        <end position="74"/>
    </location>
</feature>
<feature type="compositionally biased region" description="Basic and acidic residues" evidence="5">
    <location>
        <begin position="32"/>
        <end position="41"/>
    </location>
</feature>
<evidence type="ECO:0000256" key="2">
    <source>
        <dbReference type="ARBA" id="ARBA00022771"/>
    </source>
</evidence>
<dbReference type="GO" id="GO:0008270">
    <property type="term" value="F:zinc ion binding"/>
    <property type="evidence" value="ECO:0007669"/>
    <property type="project" value="UniProtKB-KW"/>
</dbReference>
<evidence type="ECO:0000259" key="6">
    <source>
        <dbReference type="PROSITE" id="PS50103"/>
    </source>
</evidence>
<feature type="compositionally biased region" description="Acidic residues" evidence="5">
    <location>
        <begin position="75"/>
        <end position="85"/>
    </location>
</feature>
<dbReference type="OrthoDB" id="273070at2759"/>
<feature type="domain" description="C3H1-type" evidence="6">
    <location>
        <begin position="103"/>
        <end position="131"/>
    </location>
</feature>
<accession>C4JIG9</accession>
<dbReference type="InParanoid" id="C4JIG9"/>
<dbReference type="KEGG" id="ure:UREG_01506"/>
<keyword evidence="2 4" id="KW-0863">Zinc-finger</keyword>
<reference evidence="8" key="1">
    <citation type="journal article" date="2009" name="Genome Res.">
        <title>Comparative genomic analyses of the human fungal pathogens Coccidioides and their relatives.</title>
        <authorList>
            <person name="Sharpton T.J."/>
            <person name="Stajich J.E."/>
            <person name="Rounsley S.D."/>
            <person name="Gardner M.J."/>
            <person name="Wortman J.R."/>
            <person name="Jordar V.S."/>
            <person name="Maiti R."/>
            <person name="Kodira C.D."/>
            <person name="Neafsey D.E."/>
            <person name="Zeng Q."/>
            <person name="Hung C.-Y."/>
            <person name="McMahan C."/>
            <person name="Muszewska A."/>
            <person name="Grynberg M."/>
            <person name="Mandel M.A."/>
            <person name="Kellner E.M."/>
            <person name="Barker B.M."/>
            <person name="Galgiani J.N."/>
            <person name="Orbach M.J."/>
            <person name="Kirkland T.N."/>
            <person name="Cole G.T."/>
            <person name="Henn M.R."/>
            <person name="Birren B.W."/>
            <person name="Taylor J.W."/>
        </authorList>
    </citation>
    <scope>NUCLEOTIDE SEQUENCE [LARGE SCALE GENOMIC DNA]</scope>
    <source>
        <strain evidence="8">UAMH 1704</strain>
    </source>
</reference>
<feature type="compositionally biased region" description="Basic and acidic residues" evidence="5">
    <location>
        <begin position="129"/>
        <end position="147"/>
    </location>
</feature>
<dbReference type="InterPro" id="IPR036855">
    <property type="entry name" value="Znf_CCCH_sf"/>
</dbReference>
<sequence>MEMKLVSADTLVQDGIERDVAAEPVAANGDEQGQHKIKVDETAEALSGIDNLSTDTSSVDTSDLSDETSSSSDSSSDDSDGDSAPEEMTSKRLRPDRVPPPPRKHKNPCHQFVKTGRCRRGENCRYSHEIPDKTRRATKDAGSEPKRPSLFQMLVDQQKEDEARRVMQAIAWLGERGMLDERAAGEGVAGGEEAAKG</sequence>
<evidence type="ECO:0000256" key="4">
    <source>
        <dbReference type="PROSITE-ProRule" id="PRU00723"/>
    </source>
</evidence>
<dbReference type="RefSeq" id="XP_002541990.1">
    <property type="nucleotide sequence ID" value="XM_002541944.1"/>
</dbReference>
<dbReference type="eggNOG" id="ENOG502SA4F">
    <property type="taxonomic scope" value="Eukaryota"/>
</dbReference>
<proteinExistence type="predicted"/>
<organism evidence="7 8">
    <name type="scientific">Uncinocarpus reesii (strain UAMH 1704)</name>
    <dbReference type="NCBI Taxonomy" id="336963"/>
    <lineage>
        <taxon>Eukaryota</taxon>
        <taxon>Fungi</taxon>
        <taxon>Dikarya</taxon>
        <taxon>Ascomycota</taxon>
        <taxon>Pezizomycotina</taxon>
        <taxon>Eurotiomycetes</taxon>
        <taxon>Eurotiomycetidae</taxon>
        <taxon>Onygenales</taxon>
        <taxon>Onygenaceae</taxon>
        <taxon>Uncinocarpus</taxon>
    </lineage>
</organism>
<dbReference type="GeneID" id="8440922"/>
<dbReference type="Proteomes" id="UP000002058">
    <property type="component" value="Unassembled WGS sequence"/>
</dbReference>
<keyword evidence="3 4" id="KW-0862">Zinc</keyword>
<gene>
    <name evidence="7" type="ORF">UREG_01506</name>
</gene>
<feature type="region of interest" description="Disordered" evidence="5">
    <location>
        <begin position="129"/>
        <end position="148"/>
    </location>
</feature>
<evidence type="ECO:0000256" key="3">
    <source>
        <dbReference type="ARBA" id="ARBA00022833"/>
    </source>
</evidence>
<evidence type="ECO:0000256" key="1">
    <source>
        <dbReference type="ARBA" id="ARBA00022723"/>
    </source>
</evidence>
<dbReference type="HOGENOM" id="CLU_1385100_0_0_1"/>
<dbReference type="STRING" id="336963.C4JIG9"/>
<dbReference type="VEuPathDB" id="FungiDB:UREG_01506"/>
<name>C4JIG9_UNCRE</name>
<dbReference type="AlphaFoldDB" id="C4JIG9"/>